<dbReference type="AlphaFoldDB" id="A0A8J4UJG6"/>
<organism evidence="2 3">
    <name type="scientific">Clarias magur</name>
    <name type="common">Asian catfish</name>
    <name type="synonym">Macropteronotus magur</name>
    <dbReference type="NCBI Taxonomy" id="1594786"/>
    <lineage>
        <taxon>Eukaryota</taxon>
        <taxon>Metazoa</taxon>
        <taxon>Chordata</taxon>
        <taxon>Craniata</taxon>
        <taxon>Vertebrata</taxon>
        <taxon>Euteleostomi</taxon>
        <taxon>Actinopterygii</taxon>
        <taxon>Neopterygii</taxon>
        <taxon>Teleostei</taxon>
        <taxon>Ostariophysi</taxon>
        <taxon>Siluriformes</taxon>
        <taxon>Clariidae</taxon>
        <taxon>Clarias</taxon>
    </lineage>
</organism>
<name>A0A8J4UJG6_CLAMG</name>
<comment type="caution">
    <text evidence="2">The sequence shown here is derived from an EMBL/GenBank/DDBJ whole genome shotgun (WGS) entry which is preliminary data.</text>
</comment>
<reference evidence="2" key="1">
    <citation type="submission" date="2020-07" db="EMBL/GenBank/DDBJ databases">
        <title>Clarias magur genome sequencing, assembly and annotation.</title>
        <authorList>
            <person name="Kushwaha B."/>
            <person name="Kumar R."/>
            <person name="Das P."/>
            <person name="Joshi C.G."/>
            <person name="Kumar D."/>
            <person name="Nagpure N.S."/>
            <person name="Pandey M."/>
            <person name="Agarwal S."/>
            <person name="Srivastava S."/>
            <person name="Singh M."/>
            <person name="Sahoo L."/>
            <person name="Jayasankar P."/>
            <person name="Meher P.K."/>
            <person name="Koringa P.G."/>
            <person name="Iquebal M.A."/>
            <person name="Das S.P."/>
            <person name="Bit A."/>
            <person name="Patnaik S."/>
            <person name="Patel N."/>
            <person name="Shah T.M."/>
            <person name="Hinsu A."/>
            <person name="Jena J.K."/>
        </authorList>
    </citation>
    <scope>NUCLEOTIDE SEQUENCE</scope>
    <source>
        <strain evidence="2">CIFAMagur01</strain>
        <tissue evidence="2">Testis</tissue>
    </source>
</reference>
<gene>
    <name evidence="2" type="primary">unc-97</name>
    <name evidence="2" type="ORF">DAT39_013968</name>
</gene>
<evidence type="ECO:0000313" key="2">
    <source>
        <dbReference type="EMBL" id="KAF5896317.1"/>
    </source>
</evidence>
<dbReference type="Proteomes" id="UP000727407">
    <property type="component" value="Unassembled WGS sequence"/>
</dbReference>
<sequence length="111" mass="12372">MAHQIKAMSQQWHPSCLTCSQTEAIWKQLAIYDPDCLFVRGHPVAKCTNHHAIDLSCQKPWLLRPAPASVSLTPAIMTQWQPVPMTTEPSEPEPWLSSVTPMQGCNVSKPP</sequence>
<feature type="region of interest" description="Disordered" evidence="1">
    <location>
        <begin position="84"/>
        <end position="111"/>
    </location>
</feature>
<accession>A0A8J4UJG6</accession>
<proteinExistence type="predicted"/>
<evidence type="ECO:0000256" key="1">
    <source>
        <dbReference type="SAM" id="MobiDB-lite"/>
    </source>
</evidence>
<feature type="compositionally biased region" description="Polar residues" evidence="1">
    <location>
        <begin position="97"/>
        <end position="111"/>
    </location>
</feature>
<dbReference type="EMBL" id="QNUK01000281">
    <property type="protein sequence ID" value="KAF5896317.1"/>
    <property type="molecule type" value="Genomic_DNA"/>
</dbReference>
<evidence type="ECO:0000313" key="3">
    <source>
        <dbReference type="Proteomes" id="UP000727407"/>
    </source>
</evidence>
<keyword evidence="3" id="KW-1185">Reference proteome</keyword>
<protein>
    <submittedName>
        <fullName evidence="2">LIM domain-containing protein unc-97</fullName>
    </submittedName>
</protein>